<name>A0A9P8PXT0_WICPI</name>
<dbReference type="Proteomes" id="UP000774326">
    <property type="component" value="Unassembled WGS sequence"/>
</dbReference>
<accession>A0A9P8PXT0</accession>
<protein>
    <submittedName>
        <fullName evidence="1">Uncharacterized protein</fullName>
    </submittedName>
</protein>
<keyword evidence="2" id="KW-1185">Reference proteome</keyword>
<gene>
    <name evidence="1" type="ORF">WICPIJ_008272</name>
</gene>
<comment type="caution">
    <text evidence="1">The sequence shown here is derived from an EMBL/GenBank/DDBJ whole genome shotgun (WGS) entry which is preliminary data.</text>
</comment>
<evidence type="ECO:0000313" key="2">
    <source>
        <dbReference type="Proteomes" id="UP000774326"/>
    </source>
</evidence>
<proteinExistence type="predicted"/>
<dbReference type="AlphaFoldDB" id="A0A9P8PXT0"/>
<reference evidence="1" key="2">
    <citation type="submission" date="2021-01" db="EMBL/GenBank/DDBJ databases">
        <authorList>
            <person name="Schikora-Tamarit M.A."/>
        </authorList>
    </citation>
    <scope>NUCLEOTIDE SEQUENCE</scope>
    <source>
        <strain evidence="1">CBS2887</strain>
    </source>
</reference>
<evidence type="ECO:0000313" key="1">
    <source>
        <dbReference type="EMBL" id="KAH3680443.1"/>
    </source>
</evidence>
<organism evidence="1 2">
    <name type="scientific">Wickerhamomyces pijperi</name>
    <name type="common">Yeast</name>
    <name type="synonym">Pichia pijperi</name>
    <dbReference type="NCBI Taxonomy" id="599730"/>
    <lineage>
        <taxon>Eukaryota</taxon>
        <taxon>Fungi</taxon>
        <taxon>Dikarya</taxon>
        <taxon>Ascomycota</taxon>
        <taxon>Saccharomycotina</taxon>
        <taxon>Saccharomycetes</taxon>
        <taxon>Phaffomycetales</taxon>
        <taxon>Wickerhamomycetaceae</taxon>
        <taxon>Wickerhamomyces</taxon>
    </lineage>
</organism>
<dbReference type="EMBL" id="JAEUBG010004734">
    <property type="protein sequence ID" value="KAH3680443.1"/>
    <property type="molecule type" value="Genomic_DNA"/>
</dbReference>
<reference evidence="1" key="1">
    <citation type="journal article" date="2021" name="Open Biol.">
        <title>Shared evolutionary footprints suggest mitochondrial oxidative damage underlies multiple complex I losses in fungi.</title>
        <authorList>
            <person name="Schikora-Tamarit M.A."/>
            <person name="Marcet-Houben M."/>
            <person name="Nosek J."/>
            <person name="Gabaldon T."/>
        </authorList>
    </citation>
    <scope>NUCLEOTIDE SEQUENCE</scope>
    <source>
        <strain evidence="1">CBS2887</strain>
    </source>
</reference>
<sequence length="125" mass="14476">MFDNKRAFLKDLAWIFLYPLNPHLIKLKYWCTVWKPDLEKFKLKLSSTPPRYLNLKINSSGKYFWSLQMIQPKPAVVSPNLCPEVLMEWTLLILKSHFSSGYTNGATMAPLAPSTWIGMSKPLRS</sequence>